<dbReference type="Proteomes" id="UP000605427">
    <property type="component" value="Unassembled WGS sequence"/>
</dbReference>
<dbReference type="Gene3D" id="3.60.15.10">
    <property type="entry name" value="Ribonuclease Z/Hydroxyacylglutathione hydrolase-like"/>
    <property type="match status" value="1"/>
</dbReference>
<organism evidence="7 8">
    <name type="scientific">Saccharibacillus endophyticus</name>
    <dbReference type="NCBI Taxonomy" id="2060666"/>
    <lineage>
        <taxon>Bacteria</taxon>
        <taxon>Bacillati</taxon>
        <taxon>Bacillota</taxon>
        <taxon>Bacilli</taxon>
        <taxon>Bacillales</taxon>
        <taxon>Paenibacillaceae</taxon>
        <taxon>Saccharibacillus</taxon>
    </lineage>
</organism>
<comment type="caution">
    <text evidence="7">The sequence shown here is derived from an EMBL/GenBank/DDBJ whole genome shotgun (WGS) entry which is preliminary data.</text>
</comment>
<evidence type="ECO:0000259" key="6">
    <source>
        <dbReference type="PROSITE" id="PS51272"/>
    </source>
</evidence>
<evidence type="ECO:0000256" key="4">
    <source>
        <dbReference type="SAM" id="Coils"/>
    </source>
</evidence>
<dbReference type="Gene3D" id="1.20.1270.70">
    <property type="entry name" value="Designed single chain three-helix bundle"/>
    <property type="match status" value="2"/>
</dbReference>
<comment type="catalytic activity">
    <reaction evidence="1">
        <text>3',5'-cyclic CMP + H2O = CMP + H(+)</text>
        <dbReference type="Rhea" id="RHEA:72675"/>
        <dbReference type="ChEBI" id="CHEBI:15377"/>
        <dbReference type="ChEBI" id="CHEBI:15378"/>
        <dbReference type="ChEBI" id="CHEBI:58003"/>
        <dbReference type="ChEBI" id="CHEBI:60377"/>
    </reaction>
    <physiologicalReaction direction="left-to-right" evidence="1">
        <dbReference type="Rhea" id="RHEA:72676"/>
    </physiologicalReaction>
</comment>
<comment type="catalytic activity">
    <reaction evidence="3">
        <text>3',5'-cyclic UMP + H2O = UMP + H(+)</text>
        <dbReference type="Rhea" id="RHEA:70575"/>
        <dbReference type="ChEBI" id="CHEBI:15377"/>
        <dbReference type="ChEBI" id="CHEBI:15378"/>
        <dbReference type="ChEBI" id="CHEBI:57865"/>
        <dbReference type="ChEBI" id="CHEBI:184387"/>
    </reaction>
    <physiologicalReaction direction="left-to-right" evidence="3">
        <dbReference type="Rhea" id="RHEA:70576"/>
    </physiologicalReaction>
</comment>
<comment type="function">
    <text evidence="2">Counteracts the endogenous Pycsar antiviral defense system. Phosphodiesterase that enables metal-dependent hydrolysis of host cyclic nucleotide Pycsar defense signals such as cCMP and cUMP.</text>
</comment>
<evidence type="ECO:0000313" key="7">
    <source>
        <dbReference type="EMBL" id="GGH86351.1"/>
    </source>
</evidence>
<dbReference type="PANTHER" id="PTHR43308">
    <property type="entry name" value="OUTER MEMBRANE PROTEIN ALPHA-RELATED"/>
    <property type="match status" value="1"/>
</dbReference>
<feature type="compositionally biased region" description="Pro residues" evidence="5">
    <location>
        <begin position="1429"/>
        <end position="1443"/>
    </location>
</feature>
<dbReference type="InterPro" id="IPR001119">
    <property type="entry name" value="SLH_dom"/>
</dbReference>
<evidence type="ECO:0000256" key="1">
    <source>
        <dbReference type="ARBA" id="ARBA00034221"/>
    </source>
</evidence>
<protein>
    <recommendedName>
        <fullName evidence="6">SLH domain-containing protein</fullName>
    </recommendedName>
</protein>
<evidence type="ECO:0000256" key="3">
    <source>
        <dbReference type="ARBA" id="ARBA00048505"/>
    </source>
</evidence>
<dbReference type="Pfam" id="PF00753">
    <property type="entry name" value="Lactamase_B"/>
    <property type="match status" value="1"/>
</dbReference>
<feature type="coiled-coil region" evidence="4">
    <location>
        <begin position="1128"/>
        <end position="1155"/>
    </location>
</feature>
<dbReference type="InterPro" id="IPR036866">
    <property type="entry name" value="RibonucZ/Hydroxyglut_hydro"/>
</dbReference>
<dbReference type="Pfam" id="PF00395">
    <property type="entry name" value="SLH"/>
    <property type="match status" value="3"/>
</dbReference>
<dbReference type="InterPro" id="IPR001279">
    <property type="entry name" value="Metallo-B-lactamas"/>
</dbReference>
<keyword evidence="4" id="KW-0175">Coiled coil</keyword>
<name>A0ABQ2A594_9BACL</name>
<dbReference type="InterPro" id="IPR058515">
    <property type="entry name" value="DUF8202"/>
</dbReference>
<dbReference type="InterPro" id="IPR051465">
    <property type="entry name" value="Cell_Envelope_Struct_Comp"/>
</dbReference>
<dbReference type="EMBL" id="BMDD01000007">
    <property type="protein sequence ID" value="GGH86351.1"/>
    <property type="molecule type" value="Genomic_DNA"/>
</dbReference>
<evidence type="ECO:0000313" key="8">
    <source>
        <dbReference type="Proteomes" id="UP000605427"/>
    </source>
</evidence>
<dbReference type="SUPFAM" id="SSF56281">
    <property type="entry name" value="Metallo-hydrolase/oxidoreductase"/>
    <property type="match status" value="1"/>
</dbReference>
<dbReference type="Pfam" id="PF07554">
    <property type="entry name" value="FIVAR"/>
    <property type="match status" value="2"/>
</dbReference>
<evidence type="ECO:0000256" key="5">
    <source>
        <dbReference type="SAM" id="MobiDB-lite"/>
    </source>
</evidence>
<accession>A0ABQ2A594</accession>
<keyword evidence="8" id="KW-1185">Reference proteome</keyword>
<dbReference type="PROSITE" id="PS51272">
    <property type="entry name" value="SLH"/>
    <property type="match status" value="2"/>
</dbReference>
<feature type="region of interest" description="Disordered" evidence="5">
    <location>
        <begin position="1418"/>
        <end position="1446"/>
    </location>
</feature>
<dbReference type="Pfam" id="PF26628">
    <property type="entry name" value="DUF8202"/>
    <property type="match status" value="2"/>
</dbReference>
<feature type="domain" description="SLH" evidence="6">
    <location>
        <begin position="1800"/>
        <end position="1863"/>
    </location>
</feature>
<evidence type="ECO:0000256" key="2">
    <source>
        <dbReference type="ARBA" id="ARBA00034301"/>
    </source>
</evidence>
<proteinExistence type="predicted"/>
<sequence length="1902" mass="205415">MLQDHWFTVQRIDDRTYAISEYGHWEKVHSFLLLGQDKAALIDTGLGIDNIKRITDRLTDLPIDVLTTHVHTDHIGSHGRFERLYVHELDRDWLEKGSTDLTLQQIRPDILVRAGIGSKGSAYSFDPNHTGSEKSFALGCEGLFLLGERRDAGLYIFCRCGSGMLFQSRQGGMAGKASDHFNGRGNELFKMRKGVGMKGFKLAMVSMLALGSLTGLGSKAVEAAGPEPVPGGVGTGLISWVDVGKSTDKQEGEKIATLTDLAPQINRTWTNVRNSATYKASALNFNPAYESPSASADYFTSLATEEFAADRTNEREVFSVQAAGTKGYPWELGGTYAASSKYLSTEISSYFGSTAYRTFSNASGNVDLKKANILNMSSISGEWVMNISGRQVLKDNNNSVNLVSPVNTTNFYYFGAGHNSVLDAPTPEMIVFDHKLSDEDRQKVNSYLAIKYGITLKDDAQASIDYLASDSGLIWDASENPGYGYRITGIGRDDASGLEQKQSKAQDANAILTIALGDKVEDSNAANASDFASDKSFYTFSDNGESAGYLLDLNLAKDSSMLELKQMPRIHKVEASGAWTNQAITLKLDGGNRQLGRQYYLVASETPNMNDFKLLLPLNSDGEVTLNSDELKNGMYFTFAGTASHDPGGVASPTLWMRSDRGIQQNSGEKVSEWKDLSLFANDASQPIQAAQPTYWDDAAHNINFNPVLDFASNYLNLNVNKLPLGKKARTVVSVAKSDTTAGISYILAWGTSNGNARTGAGVVRVGTQAGLTPMDSEKTQTMYSYEGLVNTTSPYEQFLTWTGGEGTDTNNVARLYSKMKPVEDDRPEGYGQVGKPKDWNTGIDHGAAIGKVVPASAGYWDGTILDIIVYDRVLTDLERQQVSTYLAIKHGYTIAPGNPDDTSYIDSRQNKVWDSAVNGAYTNRITSIGRDDASDLKQKQSKAQEEGALVTLALGNEIKATNSANPNEFATDLAFFTFGDNGASTDYTQSIEQAQDVSLKRMERLHKVDTSGWTDQDVTLQAGIAQRDVSQPEQYYLVVGDQENLGNASFLPLDENGRITLSGNQLSEGDFFTFAHADKTALGTKVSSVDSDLGTLKQEDYTPESWTALQAKLTTAKNQLGNPQASQAQIDQALEELSEAYEDLQLQGATFENAVLEKAVSGSRIAITLDRGVTFNGGTPAGFTVRVGNTDVLIDPANITIDPLDPTRVLIGLPSDLDLTNIDQVGVSYDQAAGSLKGLNGGSVSSFDETAYSGLGAALTITQPDTVTGVVYDGSFAGMTEPGTESLTVVIRDAQGNIVTGAGGDAVIDPITGNWSFSSKQQLPPGSYTLEVTAVKDGQTAVKTRKFTVTDKTALQQRSNEIVGENLNGTSYTPATWNELQQALNEAAQVLNDKTATQARIDAALSRLNAARSGLTLASTEPSNPTTPVVPPSQPSAPPVVSAPPVSTAPTKQIISVDVASGSADLSDITKVELERTTNADGSLSDLVVFTPTKAQEAIDKALAKNDPTARILIPDPSDAVSEVNVNIPKETVALLQKNAIDLEIHNPNGTVIVPASSLQGWTDDLYFRLVPIKQQQERQQVENRAVTEQVVRELSGNEAARVVSRPMTIETNISSRPVTLVLPLDGTKLPTNATERESFLRELGVYIEHSDGTKEVVRGEVVTMDEAAAGSNKLGLRFGIQKFSNFTIVHLGESRHHQAYIQGYTDGTLRPDNKVIRAEMAAMLTRLGMLESPTASAKASAFSDSRNRYWAHDYIGQVVEAGWMKGYVDGSFKPDGAITREEMASIAFNYLGLGKGEPSGSFPDVRADGWSGGIIAAVQSKGIMTGYPDGTFRPQQELTRSEAVTILNRLFERGPLHGAPTSNWPDAQPGHWAYADLMEAALDHAYADRDNGGEEWTSAN</sequence>
<reference evidence="8" key="1">
    <citation type="journal article" date="2019" name="Int. J. Syst. Evol. Microbiol.">
        <title>The Global Catalogue of Microorganisms (GCM) 10K type strain sequencing project: providing services to taxonomists for standard genome sequencing and annotation.</title>
        <authorList>
            <consortium name="The Broad Institute Genomics Platform"/>
            <consortium name="The Broad Institute Genome Sequencing Center for Infectious Disease"/>
            <person name="Wu L."/>
            <person name="Ma J."/>
        </authorList>
    </citation>
    <scope>NUCLEOTIDE SEQUENCE [LARGE SCALE GENOMIC DNA]</scope>
    <source>
        <strain evidence="8">CCM 8702</strain>
    </source>
</reference>
<feature type="domain" description="SLH" evidence="6">
    <location>
        <begin position="1740"/>
        <end position="1799"/>
    </location>
</feature>
<gene>
    <name evidence="7" type="ORF">GCM10007362_45920</name>
</gene>